<keyword evidence="3" id="KW-0813">Transport</keyword>
<organism evidence="13 14">
    <name type="scientific">Luteimonas fraxinea</name>
    <dbReference type="NCBI Taxonomy" id="2901869"/>
    <lineage>
        <taxon>Bacteria</taxon>
        <taxon>Pseudomonadati</taxon>
        <taxon>Pseudomonadota</taxon>
        <taxon>Gammaproteobacteria</taxon>
        <taxon>Lysobacterales</taxon>
        <taxon>Lysobacteraceae</taxon>
        <taxon>Luteimonas</taxon>
    </lineage>
</organism>
<keyword evidence="14" id="KW-1185">Reference proteome</keyword>
<feature type="domain" description="Trimeric autotransporter adhesin YadA-like head" evidence="12">
    <location>
        <begin position="223"/>
        <end position="248"/>
    </location>
</feature>
<name>A0ABS8UAX8_9GAMM</name>
<feature type="chain" id="PRO_5045483314" evidence="10">
    <location>
        <begin position="22"/>
        <end position="398"/>
    </location>
</feature>
<keyword evidence="4" id="KW-1134">Transmembrane beta strand</keyword>
<evidence type="ECO:0000259" key="12">
    <source>
        <dbReference type="Pfam" id="PF05658"/>
    </source>
</evidence>
<comment type="caution">
    <text evidence="13">The sequence shown here is derived from an EMBL/GenBank/DDBJ whole genome shotgun (WGS) entry which is preliminary data.</text>
</comment>
<protein>
    <submittedName>
        <fullName evidence="13">YadA-like family protein</fullName>
    </submittedName>
</protein>
<evidence type="ECO:0000256" key="2">
    <source>
        <dbReference type="ARBA" id="ARBA00004442"/>
    </source>
</evidence>
<comment type="subcellular location">
    <subcellularLocation>
        <location evidence="2">Cell outer membrane</location>
    </subcellularLocation>
    <subcellularLocation>
        <location evidence="1">Cell surface</location>
    </subcellularLocation>
</comment>
<reference evidence="13" key="1">
    <citation type="submission" date="2021-12" db="EMBL/GenBank/DDBJ databases">
        <authorList>
            <person name="Ulrich A."/>
        </authorList>
    </citation>
    <scope>NUCLEOTIDE SEQUENCE</scope>
    <source>
        <strain evidence="13">A1P009</strain>
    </source>
</reference>
<dbReference type="Gene3D" id="3.30.1300.30">
    <property type="entry name" value="GSPII I/J protein-like"/>
    <property type="match status" value="1"/>
</dbReference>
<evidence type="ECO:0000256" key="9">
    <source>
        <dbReference type="ARBA" id="ARBA00023237"/>
    </source>
</evidence>
<feature type="domain" description="Trimeric autotransporter adhesin YadA-like head" evidence="12">
    <location>
        <begin position="182"/>
        <end position="206"/>
    </location>
</feature>
<evidence type="ECO:0000256" key="4">
    <source>
        <dbReference type="ARBA" id="ARBA00022452"/>
    </source>
</evidence>
<feature type="domain" description="Trimeric autotransporter adhesin YadA-like C-terminal membrane anchor" evidence="11">
    <location>
        <begin position="340"/>
        <end position="394"/>
    </location>
</feature>
<dbReference type="InterPro" id="IPR008640">
    <property type="entry name" value="Adhesin_Head_dom"/>
</dbReference>
<feature type="domain" description="Trimeric autotransporter adhesin YadA-like head" evidence="12">
    <location>
        <begin position="129"/>
        <end position="152"/>
    </location>
</feature>
<reference evidence="13" key="2">
    <citation type="journal article" date="2022" name="Syst. Appl. Microbiol.">
        <title>Physiological and genomic characterisation of Luteimonas fraxinea sp. nov., a bacterial species associated with trees tolerant to ash dieback.</title>
        <authorList>
            <person name="Ulrich K."/>
            <person name="Becker R."/>
            <person name="Behrendt U."/>
            <person name="Kube M."/>
            <person name="Schneck V."/>
            <person name="Ulrich A."/>
        </authorList>
    </citation>
    <scope>NUCLEOTIDE SEQUENCE</scope>
    <source>
        <strain evidence="13">A1P009</strain>
    </source>
</reference>
<dbReference type="SUPFAM" id="SSF101967">
    <property type="entry name" value="Adhesin YadA, collagen-binding domain"/>
    <property type="match status" value="1"/>
</dbReference>
<feature type="signal peptide" evidence="10">
    <location>
        <begin position="1"/>
        <end position="21"/>
    </location>
</feature>
<dbReference type="InterPro" id="IPR005594">
    <property type="entry name" value="YadA_C"/>
</dbReference>
<dbReference type="EMBL" id="JAJQKU010000002">
    <property type="protein sequence ID" value="MCD9096653.1"/>
    <property type="molecule type" value="Genomic_DNA"/>
</dbReference>
<keyword evidence="8" id="KW-0472">Membrane</keyword>
<keyword evidence="5" id="KW-0812">Transmembrane</keyword>
<evidence type="ECO:0000256" key="6">
    <source>
        <dbReference type="ARBA" id="ARBA00022729"/>
    </source>
</evidence>
<dbReference type="CDD" id="cd12820">
    <property type="entry name" value="LbR_YadA-like"/>
    <property type="match status" value="1"/>
</dbReference>
<dbReference type="Pfam" id="PF03895">
    <property type="entry name" value="YadA_anchor"/>
    <property type="match status" value="1"/>
</dbReference>
<keyword evidence="7" id="KW-0653">Protein transport</keyword>
<sequence>MKFPHALLALSLGLASATAAAQSPTSPAEPVPQDLHQCASAIGDVPNAIDVCTRMLSSLDPSRYVQVSGRFNGVDGDDPRTHSPDAVAIGPRAQAIGYSSLAIGDQANADAGLDGHGAVAVGAQSQTRGVSTTAVGQGAIAEDMFSTALGALAVSRKGSLAAGAGALATGHVSTAVGPTAQATGAAATALGNNARAQDEHATALGSATVAGRHALAAGTFASATGSEATAVGYASAAPHANSVALGAYTQTSASNQVAVGYRQVSQVAAGRIAPGSTDAINGGQVWALQRQLDDRWVDVDRRVESVDQRVNGLSRRLEGLGAQTAAMTSMAAAGGPHGLAVGQVAANAGVGFYGNSSAFAVGVAARVSERVNLSGGLSFGGSGTQVMGGVGVSIRLGR</sequence>
<evidence type="ECO:0000256" key="3">
    <source>
        <dbReference type="ARBA" id="ARBA00022448"/>
    </source>
</evidence>
<dbReference type="Gene3D" id="2.150.10.10">
    <property type="entry name" value="Serralysin-like metalloprotease, C-terminal"/>
    <property type="match status" value="2"/>
</dbReference>
<evidence type="ECO:0000313" key="14">
    <source>
        <dbReference type="Proteomes" id="UP001430360"/>
    </source>
</evidence>
<dbReference type="RefSeq" id="WP_232135466.1">
    <property type="nucleotide sequence ID" value="NZ_JAJQKU010000002.1"/>
</dbReference>
<dbReference type="InterPro" id="IPR011049">
    <property type="entry name" value="Serralysin-like_metalloprot_C"/>
</dbReference>
<keyword evidence="6 10" id="KW-0732">Signal</keyword>
<evidence type="ECO:0000256" key="8">
    <source>
        <dbReference type="ARBA" id="ARBA00023136"/>
    </source>
</evidence>
<evidence type="ECO:0000256" key="7">
    <source>
        <dbReference type="ARBA" id="ARBA00022927"/>
    </source>
</evidence>
<dbReference type="Proteomes" id="UP001430360">
    <property type="component" value="Unassembled WGS sequence"/>
</dbReference>
<keyword evidence="9" id="KW-0998">Cell outer membrane</keyword>
<evidence type="ECO:0000256" key="1">
    <source>
        <dbReference type="ARBA" id="ARBA00004241"/>
    </source>
</evidence>
<dbReference type="InterPro" id="IPR045584">
    <property type="entry name" value="Pilin-like"/>
</dbReference>
<gene>
    <name evidence="13" type="ORF">LTT95_06825</name>
</gene>
<feature type="domain" description="Trimeric autotransporter adhesin YadA-like head" evidence="12">
    <location>
        <begin position="85"/>
        <end position="107"/>
    </location>
</feature>
<accession>A0ABS8UAX8</accession>
<evidence type="ECO:0000256" key="5">
    <source>
        <dbReference type="ARBA" id="ARBA00022692"/>
    </source>
</evidence>
<evidence type="ECO:0000256" key="10">
    <source>
        <dbReference type="SAM" id="SignalP"/>
    </source>
</evidence>
<evidence type="ECO:0000313" key="13">
    <source>
        <dbReference type="EMBL" id="MCD9096653.1"/>
    </source>
</evidence>
<dbReference type="Pfam" id="PF05658">
    <property type="entry name" value="YadA_head"/>
    <property type="match status" value="4"/>
</dbReference>
<proteinExistence type="predicted"/>
<evidence type="ECO:0000259" key="11">
    <source>
        <dbReference type="Pfam" id="PF03895"/>
    </source>
</evidence>
<dbReference type="SUPFAM" id="SSF54523">
    <property type="entry name" value="Pili subunits"/>
    <property type="match status" value="1"/>
</dbReference>